<organism evidence="2">
    <name type="scientific">Cacopsylla melanoneura</name>
    <dbReference type="NCBI Taxonomy" id="428564"/>
    <lineage>
        <taxon>Eukaryota</taxon>
        <taxon>Metazoa</taxon>
        <taxon>Ecdysozoa</taxon>
        <taxon>Arthropoda</taxon>
        <taxon>Hexapoda</taxon>
        <taxon>Insecta</taxon>
        <taxon>Pterygota</taxon>
        <taxon>Neoptera</taxon>
        <taxon>Paraneoptera</taxon>
        <taxon>Hemiptera</taxon>
        <taxon>Sternorrhyncha</taxon>
        <taxon>Psylloidea</taxon>
        <taxon>Psyllidae</taxon>
        <taxon>Psyllinae</taxon>
        <taxon>Cacopsylla</taxon>
    </lineage>
</organism>
<evidence type="ECO:0000313" key="2">
    <source>
        <dbReference type="EMBL" id="CAG6745299.1"/>
    </source>
</evidence>
<protein>
    <submittedName>
        <fullName evidence="2">Uncharacterized protein</fullName>
    </submittedName>
</protein>
<name>A0A8D8ZE63_9HEMI</name>
<proteinExistence type="predicted"/>
<dbReference type="EMBL" id="HBUF01489968">
    <property type="protein sequence ID" value="CAG6745299.1"/>
    <property type="molecule type" value="Transcribed_RNA"/>
</dbReference>
<reference evidence="2" key="1">
    <citation type="submission" date="2021-05" db="EMBL/GenBank/DDBJ databases">
        <authorList>
            <person name="Alioto T."/>
            <person name="Alioto T."/>
            <person name="Gomez Garrido J."/>
        </authorList>
    </citation>
    <scope>NUCLEOTIDE SEQUENCE</scope>
</reference>
<accession>A0A8D8ZE63</accession>
<keyword evidence="1" id="KW-0812">Transmembrane</keyword>
<keyword evidence="1" id="KW-0472">Membrane</keyword>
<evidence type="ECO:0000256" key="1">
    <source>
        <dbReference type="SAM" id="Phobius"/>
    </source>
</evidence>
<keyword evidence="1" id="KW-1133">Transmembrane helix</keyword>
<sequence length="102" mass="11497">MRGDLRMFKRKTGQHAVLLFVCPAPQYPEGCFLQIKLLSLLVLPCPLCLVISTYSTTFLFFSSTFPPPFLYLPLLSSTFISFHSISPLFCCCCCCCCCILCF</sequence>
<dbReference type="AlphaFoldDB" id="A0A8D8ZE63"/>
<feature type="transmembrane region" description="Helical" evidence="1">
    <location>
        <begin position="80"/>
        <end position="101"/>
    </location>
</feature>
<feature type="transmembrane region" description="Helical" evidence="1">
    <location>
        <begin position="37"/>
        <end position="60"/>
    </location>
</feature>